<keyword evidence="4 7" id="KW-0812">Transmembrane</keyword>
<dbReference type="PANTHER" id="PTHR43744:SF12">
    <property type="entry name" value="ABC TRANSPORTER PERMEASE PROTEIN MG189-RELATED"/>
    <property type="match status" value="1"/>
</dbReference>
<feature type="transmembrane region" description="Helical" evidence="7">
    <location>
        <begin position="51"/>
        <end position="72"/>
    </location>
</feature>
<dbReference type="CDD" id="cd06261">
    <property type="entry name" value="TM_PBP2"/>
    <property type="match status" value="1"/>
</dbReference>
<dbReference type="Gene3D" id="1.10.3720.10">
    <property type="entry name" value="MetI-like"/>
    <property type="match status" value="1"/>
</dbReference>
<evidence type="ECO:0000259" key="8">
    <source>
        <dbReference type="PROSITE" id="PS50928"/>
    </source>
</evidence>
<evidence type="ECO:0000256" key="1">
    <source>
        <dbReference type="ARBA" id="ARBA00004651"/>
    </source>
</evidence>
<sequence length="252" mass="27996">MGVFVDPDDPQVTFDASLTDATPVERINLHIENYQRVLELQNIDRSLTNTMLVTILVVIGQVVTSVLGGYAFARLRFPGRDSLFVVYLGTIMIPFVVLIIPMYQLMVIVGWVDRIAALVMPWIFTAYGTFLMRQFFISIPKDLEEAALMDGASRLRILWQIFVPLAGPAIATQATFTFLYAWNSFVWPLIVINTGNFGNQVLTLSLMVLQGRAAESPNLVMAGTTIAVSVPLLIFVLAQRYFVEGIATTGIK</sequence>
<dbReference type="PROSITE" id="PS50928">
    <property type="entry name" value="ABC_TM1"/>
    <property type="match status" value="1"/>
</dbReference>
<keyword evidence="2 7" id="KW-0813">Transport</keyword>
<organism evidence="9 10">
    <name type="scientific">Candidatus Chloroploca mongolica</name>
    <dbReference type="NCBI Taxonomy" id="2528176"/>
    <lineage>
        <taxon>Bacteria</taxon>
        <taxon>Bacillati</taxon>
        <taxon>Chloroflexota</taxon>
        <taxon>Chloroflexia</taxon>
        <taxon>Chloroflexales</taxon>
        <taxon>Chloroflexineae</taxon>
        <taxon>Oscillochloridaceae</taxon>
        <taxon>Candidatus Chloroploca</taxon>
    </lineage>
</organism>
<evidence type="ECO:0000256" key="7">
    <source>
        <dbReference type="RuleBase" id="RU363032"/>
    </source>
</evidence>
<accession>A0ABS4D9Z4</accession>
<feature type="transmembrane region" description="Helical" evidence="7">
    <location>
        <begin position="219"/>
        <end position="242"/>
    </location>
</feature>
<proteinExistence type="inferred from homology"/>
<dbReference type="InterPro" id="IPR035906">
    <property type="entry name" value="MetI-like_sf"/>
</dbReference>
<feature type="transmembrane region" description="Helical" evidence="7">
    <location>
        <begin position="84"/>
        <end position="103"/>
    </location>
</feature>
<gene>
    <name evidence="9" type="ORF">EYB53_011170</name>
</gene>
<comment type="caution">
    <text evidence="9">The sequence shown here is derived from an EMBL/GenBank/DDBJ whole genome shotgun (WGS) entry which is preliminary data.</text>
</comment>
<keyword evidence="6 7" id="KW-0472">Membrane</keyword>
<evidence type="ECO:0000313" key="10">
    <source>
        <dbReference type="Proteomes" id="UP001193081"/>
    </source>
</evidence>
<name>A0ABS4D9Z4_9CHLR</name>
<evidence type="ECO:0000256" key="4">
    <source>
        <dbReference type="ARBA" id="ARBA00022692"/>
    </source>
</evidence>
<keyword evidence="5 7" id="KW-1133">Transmembrane helix</keyword>
<feature type="transmembrane region" description="Helical" evidence="7">
    <location>
        <begin position="157"/>
        <end position="179"/>
    </location>
</feature>
<keyword evidence="3" id="KW-1003">Cell membrane</keyword>
<dbReference type="EMBL" id="SIJK02000017">
    <property type="protein sequence ID" value="MBP1466266.1"/>
    <property type="molecule type" value="Genomic_DNA"/>
</dbReference>
<evidence type="ECO:0000313" key="9">
    <source>
        <dbReference type="EMBL" id="MBP1466266.1"/>
    </source>
</evidence>
<feature type="domain" description="ABC transmembrane type-1" evidence="8">
    <location>
        <begin position="47"/>
        <end position="238"/>
    </location>
</feature>
<comment type="subcellular location">
    <subcellularLocation>
        <location evidence="1 7">Cell membrane</location>
        <topology evidence="1 7">Multi-pass membrane protein</topology>
    </subcellularLocation>
</comment>
<dbReference type="SUPFAM" id="SSF161098">
    <property type="entry name" value="MetI-like"/>
    <property type="match status" value="1"/>
</dbReference>
<evidence type="ECO:0000256" key="2">
    <source>
        <dbReference type="ARBA" id="ARBA00022448"/>
    </source>
</evidence>
<dbReference type="Proteomes" id="UP001193081">
    <property type="component" value="Unassembled WGS sequence"/>
</dbReference>
<dbReference type="InterPro" id="IPR000515">
    <property type="entry name" value="MetI-like"/>
</dbReference>
<evidence type="ECO:0000256" key="3">
    <source>
        <dbReference type="ARBA" id="ARBA00022475"/>
    </source>
</evidence>
<protein>
    <submittedName>
        <fullName evidence="9">Carbohydrate ABC transporter permease</fullName>
    </submittedName>
</protein>
<comment type="similarity">
    <text evidence="7">Belongs to the binding-protein-dependent transport system permease family.</text>
</comment>
<reference evidence="9 10" key="1">
    <citation type="submission" date="2021-03" db="EMBL/GenBank/DDBJ databases">
        <authorList>
            <person name="Grouzdev D.S."/>
        </authorList>
    </citation>
    <scope>NUCLEOTIDE SEQUENCE [LARGE SCALE GENOMIC DNA]</scope>
    <source>
        <strain evidence="9 10">M50-1</strain>
    </source>
</reference>
<dbReference type="Pfam" id="PF00528">
    <property type="entry name" value="BPD_transp_1"/>
    <property type="match status" value="1"/>
</dbReference>
<feature type="transmembrane region" description="Helical" evidence="7">
    <location>
        <begin position="115"/>
        <end position="136"/>
    </location>
</feature>
<evidence type="ECO:0000256" key="5">
    <source>
        <dbReference type="ARBA" id="ARBA00022989"/>
    </source>
</evidence>
<dbReference type="PANTHER" id="PTHR43744">
    <property type="entry name" value="ABC TRANSPORTER PERMEASE PROTEIN MG189-RELATED-RELATED"/>
    <property type="match status" value="1"/>
</dbReference>
<evidence type="ECO:0000256" key="6">
    <source>
        <dbReference type="ARBA" id="ARBA00023136"/>
    </source>
</evidence>
<keyword evidence="10" id="KW-1185">Reference proteome</keyword>